<feature type="transmembrane region" description="Helical" evidence="5">
    <location>
        <begin position="366"/>
        <end position="388"/>
    </location>
</feature>
<dbReference type="PROSITE" id="PS50850">
    <property type="entry name" value="MFS"/>
    <property type="match status" value="1"/>
</dbReference>
<dbReference type="Gene3D" id="1.20.1250.20">
    <property type="entry name" value="MFS general substrate transporter like domains"/>
    <property type="match status" value="2"/>
</dbReference>
<dbReference type="SUPFAM" id="SSF103473">
    <property type="entry name" value="MFS general substrate transporter"/>
    <property type="match status" value="1"/>
</dbReference>
<feature type="transmembrane region" description="Helical" evidence="5">
    <location>
        <begin position="178"/>
        <end position="197"/>
    </location>
</feature>
<feature type="transmembrane region" description="Helical" evidence="5">
    <location>
        <begin position="336"/>
        <end position="360"/>
    </location>
</feature>
<evidence type="ECO:0000313" key="8">
    <source>
        <dbReference type="Proteomes" id="UP000054683"/>
    </source>
</evidence>
<name>A0A158IAX4_9BURK</name>
<keyword evidence="3 5" id="KW-1133">Transmembrane helix</keyword>
<feature type="transmembrane region" description="Helical" evidence="5">
    <location>
        <begin position="110"/>
        <end position="130"/>
    </location>
</feature>
<dbReference type="InterPro" id="IPR020846">
    <property type="entry name" value="MFS_dom"/>
</dbReference>
<evidence type="ECO:0000256" key="4">
    <source>
        <dbReference type="ARBA" id="ARBA00023136"/>
    </source>
</evidence>
<proteinExistence type="predicted"/>
<keyword evidence="4 5" id="KW-0472">Membrane</keyword>
<feature type="transmembrane region" description="Helical" evidence="5">
    <location>
        <begin position="151"/>
        <end position="172"/>
    </location>
</feature>
<feature type="domain" description="Major facilitator superfamily (MFS) profile" evidence="6">
    <location>
        <begin position="22"/>
        <end position="391"/>
    </location>
</feature>
<dbReference type="EMBL" id="FCOK02000046">
    <property type="protein sequence ID" value="SAL53716.1"/>
    <property type="molecule type" value="Genomic_DNA"/>
</dbReference>
<organism evidence="7 8">
    <name type="scientific">Caballeronia udeis</name>
    <dbReference type="NCBI Taxonomy" id="1232866"/>
    <lineage>
        <taxon>Bacteria</taxon>
        <taxon>Pseudomonadati</taxon>
        <taxon>Pseudomonadota</taxon>
        <taxon>Betaproteobacteria</taxon>
        <taxon>Burkholderiales</taxon>
        <taxon>Burkholderiaceae</taxon>
        <taxon>Caballeronia</taxon>
    </lineage>
</organism>
<dbReference type="CDD" id="cd17393">
    <property type="entry name" value="MFS_MosC_like"/>
    <property type="match status" value="1"/>
</dbReference>
<comment type="subcellular location">
    <subcellularLocation>
        <location evidence="1">Membrane</location>
        <topology evidence="1">Multi-pass membrane protein</topology>
    </subcellularLocation>
</comment>
<evidence type="ECO:0000259" key="6">
    <source>
        <dbReference type="PROSITE" id="PS50850"/>
    </source>
</evidence>
<feature type="transmembrane region" description="Helical" evidence="5">
    <location>
        <begin position="87"/>
        <end position="104"/>
    </location>
</feature>
<feature type="transmembrane region" description="Helical" evidence="5">
    <location>
        <begin position="209"/>
        <end position="228"/>
    </location>
</feature>
<evidence type="ECO:0000256" key="5">
    <source>
        <dbReference type="SAM" id="Phobius"/>
    </source>
</evidence>
<dbReference type="InterPro" id="IPR036259">
    <property type="entry name" value="MFS_trans_sf"/>
</dbReference>
<dbReference type="PANTHER" id="PTHR23514">
    <property type="entry name" value="BYPASS OF STOP CODON PROTEIN 6"/>
    <property type="match status" value="1"/>
</dbReference>
<dbReference type="Pfam" id="PF07690">
    <property type="entry name" value="MFS_1"/>
    <property type="match status" value="1"/>
</dbReference>
<dbReference type="GO" id="GO:0016020">
    <property type="term" value="C:membrane"/>
    <property type="evidence" value="ECO:0007669"/>
    <property type="project" value="UniProtKB-SubCell"/>
</dbReference>
<keyword evidence="2 5" id="KW-0812">Transmembrane</keyword>
<feature type="transmembrane region" description="Helical" evidence="5">
    <location>
        <begin position="248"/>
        <end position="269"/>
    </location>
</feature>
<feature type="transmembrane region" description="Helical" evidence="5">
    <location>
        <begin position="59"/>
        <end position="80"/>
    </location>
</feature>
<sequence>MYSEHSVRFKAALSKNFLSRGRQSATRSIFFVAGYGRAAWAPLVPLVKLRAGLDDGQLGLLLLCLGAGSMVAMPFAGALAARIGCRVVIAVSTVLLCVALFALACAGTVPMVICALTVFGMAGGAIDVAMNIQAIEVERDCGRSIMSGFHAFYSVGGIAGAAGASLLLTAGISPGTSTALATLLIAMSLLYAYPFLIKEPQAKGATLFAVPRGVVLVLSAFTFIVFLTESAVLDWSGVFLTSVRGMTHVYAGYGYASFAATMTIGRLMGDKVVRRFGRIRIVVVGSLFAASGFAIVAVVPSWKLALLGYALVGAGCSNIAPVLFSSVGRQKLMSTGAAVAAMTTIGYGGIFVGPALIGAIARYSTLASAFLAVTALLLCIAVTARIVLRSE</sequence>
<gene>
    <name evidence="7" type="ORF">AWB69_05670</name>
</gene>
<dbReference type="PANTHER" id="PTHR23514:SF13">
    <property type="entry name" value="INNER MEMBRANE PROTEIN YBJJ"/>
    <property type="match status" value="1"/>
</dbReference>
<evidence type="ECO:0000256" key="1">
    <source>
        <dbReference type="ARBA" id="ARBA00004141"/>
    </source>
</evidence>
<dbReference type="InterPro" id="IPR011701">
    <property type="entry name" value="MFS"/>
</dbReference>
<dbReference type="Proteomes" id="UP000054683">
    <property type="component" value="Unassembled WGS sequence"/>
</dbReference>
<dbReference type="InterPro" id="IPR051788">
    <property type="entry name" value="MFS_Transporter"/>
</dbReference>
<dbReference type="OrthoDB" id="9810941at2"/>
<dbReference type="AlphaFoldDB" id="A0A158IAX4"/>
<dbReference type="GO" id="GO:0022857">
    <property type="term" value="F:transmembrane transporter activity"/>
    <property type="evidence" value="ECO:0007669"/>
    <property type="project" value="InterPro"/>
</dbReference>
<evidence type="ECO:0000313" key="7">
    <source>
        <dbReference type="EMBL" id="SAL53716.1"/>
    </source>
</evidence>
<feature type="transmembrane region" description="Helical" evidence="5">
    <location>
        <begin position="306"/>
        <end position="324"/>
    </location>
</feature>
<protein>
    <submittedName>
        <fullName evidence="7">Transport protein</fullName>
    </submittedName>
</protein>
<reference evidence="7 8" key="1">
    <citation type="submission" date="2016-01" db="EMBL/GenBank/DDBJ databases">
        <authorList>
            <person name="Oliw E.H."/>
        </authorList>
    </citation>
    <scope>NUCLEOTIDE SEQUENCE [LARGE SCALE GENOMIC DNA]</scope>
    <source>
        <strain evidence="7">LMG 27134</strain>
    </source>
</reference>
<accession>A0A158IAX4</accession>
<evidence type="ECO:0000256" key="2">
    <source>
        <dbReference type="ARBA" id="ARBA00022692"/>
    </source>
</evidence>
<feature type="transmembrane region" description="Helical" evidence="5">
    <location>
        <begin position="281"/>
        <end position="300"/>
    </location>
</feature>
<evidence type="ECO:0000256" key="3">
    <source>
        <dbReference type="ARBA" id="ARBA00022989"/>
    </source>
</evidence>